<sequence length="54" mass="5994">MRWKPSMLNLLLLLLLSLLIASLGILFPLLVFCSLIFMVSHPPCPPSDLSDNTV</sequence>
<reference evidence="1 2" key="1">
    <citation type="journal article" date="2016" name="Mol. Biol. Evol.">
        <title>Comparative Genomics of Early-Diverging Mushroom-Forming Fungi Provides Insights into the Origins of Lignocellulose Decay Capabilities.</title>
        <authorList>
            <person name="Nagy L.G."/>
            <person name="Riley R."/>
            <person name="Tritt A."/>
            <person name="Adam C."/>
            <person name="Daum C."/>
            <person name="Floudas D."/>
            <person name="Sun H."/>
            <person name="Yadav J.S."/>
            <person name="Pangilinan J."/>
            <person name="Larsson K.H."/>
            <person name="Matsuura K."/>
            <person name="Barry K."/>
            <person name="Labutti K."/>
            <person name="Kuo R."/>
            <person name="Ohm R.A."/>
            <person name="Bhattacharya S.S."/>
            <person name="Shirouzu T."/>
            <person name="Yoshinaga Y."/>
            <person name="Martin F.M."/>
            <person name="Grigoriev I.V."/>
            <person name="Hibbett D.S."/>
        </authorList>
    </citation>
    <scope>NUCLEOTIDE SEQUENCE [LARGE SCALE GENOMIC DNA]</scope>
    <source>
        <strain evidence="1 2">HHB10207 ss-3</strain>
    </source>
</reference>
<proteinExistence type="predicted"/>
<accession>A0A166B6X7</accession>
<gene>
    <name evidence="1" type="ORF">SISSUDRAFT_1050420</name>
</gene>
<name>A0A166B6X7_9AGAM</name>
<evidence type="ECO:0000313" key="2">
    <source>
        <dbReference type="Proteomes" id="UP000076798"/>
    </source>
</evidence>
<dbReference type="EMBL" id="KV428118">
    <property type="protein sequence ID" value="KZT36056.1"/>
    <property type="molecule type" value="Genomic_DNA"/>
</dbReference>
<organism evidence="1 2">
    <name type="scientific">Sistotremastrum suecicum HHB10207 ss-3</name>
    <dbReference type="NCBI Taxonomy" id="1314776"/>
    <lineage>
        <taxon>Eukaryota</taxon>
        <taxon>Fungi</taxon>
        <taxon>Dikarya</taxon>
        <taxon>Basidiomycota</taxon>
        <taxon>Agaricomycotina</taxon>
        <taxon>Agaricomycetes</taxon>
        <taxon>Sistotremastrales</taxon>
        <taxon>Sistotremastraceae</taxon>
        <taxon>Sistotremastrum</taxon>
    </lineage>
</organism>
<keyword evidence="2" id="KW-1185">Reference proteome</keyword>
<dbReference type="AlphaFoldDB" id="A0A166B6X7"/>
<dbReference type="Proteomes" id="UP000076798">
    <property type="component" value="Unassembled WGS sequence"/>
</dbReference>
<protein>
    <submittedName>
        <fullName evidence="1">Uncharacterized protein</fullName>
    </submittedName>
</protein>
<evidence type="ECO:0000313" key="1">
    <source>
        <dbReference type="EMBL" id="KZT36056.1"/>
    </source>
</evidence>